<evidence type="ECO:0000313" key="2">
    <source>
        <dbReference type="Proteomes" id="UP000886725"/>
    </source>
</evidence>
<gene>
    <name evidence="1" type="ORF">IAC85_05150</name>
</gene>
<dbReference type="EMBL" id="DVFU01000099">
    <property type="protein sequence ID" value="HIQ65108.1"/>
    <property type="molecule type" value="Genomic_DNA"/>
</dbReference>
<evidence type="ECO:0000313" key="1">
    <source>
        <dbReference type="EMBL" id="HIQ65108.1"/>
    </source>
</evidence>
<name>A0A9D0Z048_9FIRM</name>
<feature type="non-terminal residue" evidence="1">
    <location>
        <position position="1"/>
    </location>
</feature>
<dbReference type="Proteomes" id="UP000886725">
    <property type="component" value="Unassembled WGS sequence"/>
</dbReference>
<proteinExistence type="predicted"/>
<accession>A0A9D0Z048</accession>
<dbReference type="AlphaFoldDB" id="A0A9D0Z048"/>
<sequence>MSYVVSTAFNLQDGDDFDTRRVNELVGKKLLCEVVHSEGKTVGNDGKLPVFANIKRVISLVNDDTGEVIDSPRNAIAEKEDFDDLD</sequence>
<reference evidence="1" key="2">
    <citation type="journal article" date="2021" name="PeerJ">
        <title>Extensive microbial diversity within the chicken gut microbiome revealed by metagenomics and culture.</title>
        <authorList>
            <person name="Gilroy R."/>
            <person name="Ravi A."/>
            <person name="Getino M."/>
            <person name="Pursley I."/>
            <person name="Horton D.L."/>
            <person name="Alikhan N.F."/>
            <person name="Baker D."/>
            <person name="Gharbi K."/>
            <person name="Hall N."/>
            <person name="Watson M."/>
            <person name="Adriaenssens E.M."/>
            <person name="Foster-Nyarko E."/>
            <person name="Jarju S."/>
            <person name="Secka A."/>
            <person name="Antonio M."/>
            <person name="Oren A."/>
            <person name="Chaudhuri R.R."/>
            <person name="La Ragione R."/>
            <person name="Hildebrand F."/>
            <person name="Pallen M.J."/>
        </authorList>
    </citation>
    <scope>NUCLEOTIDE SEQUENCE</scope>
    <source>
        <strain evidence="1">CHK165-10780</strain>
    </source>
</reference>
<organism evidence="1 2">
    <name type="scientific">Candidatus Faecenecus gallistercoris</name>
    <dbReference type="NCBI Taxonomy" id="2840793"/>
    <lineage>
        <taxon>Bacteria</taxon>
        <taxon>Bacillati</taxon>
        <taxon>Bacillota</taxon>
        <taxon>Bacillota incertae sedis</taxon>
        <taxon>Candidatus Faecenecus</taxon>
    </lineage>
</organism>
<comment type="caution">
    <text evidence="1">The sequence shown here is derived from an EMBL/GenBank/DDBJ whole genome shotgun (WGS) entry which is preliminary data.</text>
</comment>
<reference evidence="1" key="1">
    <citation type="submission" date="2020-10" db="EMBL/GenBank/DDBJ databases">
        <authorList>
            <person name="Gilroy R."/>
        </authorList>
    </citation>
    <scope>NUCLEOTIDE SEQUENCE</scope>
    <source>
        <strain evidence="1">CHK165-10780</strain>
    </source>
</reference>
<protein>
    <submittedName>
        <fullName evidence="1">Uncharacterized protein</fullName>
    </submittedName>
</protein>